<dbReference type="PROSITE" id="PS51257">
    <property type="entry name" value="PROKAR_LIPOPROTEIN"/>
    <property type="match status" value="1"/>
</dbReference>
<dbReference type="RefSeq" id="WP_129187092.1">
    <property type="nucleotide sequence ID" value="NZ_CP035493.1"/>
</dbReference>
<dbReference type="PANTHER" id="PTHR43649">
    <property type="entry name" value="ARABINOSE-BINDING PROTEIN-RELATED"/>
    <property type="match status" value="1"/>
</dbReference>
<dbReference type="KEGG" id="xya:ET471_06315"/>
<feature type="chain" id="PRO_5038686795" evidence="1">
    <location>
        <begin position="22"/>
        <end position="434"/>
    </location>
</feature>
<evidence type="ECO:0000256" key="1">
    <source>
        <dbReference type="SAM" id="SignalP"/>
    </source>
</evidence>
<accession>A0A4V0YG22</accession>
<dbReference type="AlphaFoldDB" id="A0A4V0YG22"/>
<dbReference type="PANTHER" id="PTHR43649:SF14">
    <property type="entry name" value="BLR3389 PROTEIN"/>
    <property type="match status" value="1"/>
</dbReference>
<keyword evidence="1" id="KW-0732">Signal</keyword>
<dbReference type="InterPro" id="IPR006059">
    <property type="entry name" value="SBP"/>
</dbReference>
<gene>
    <name evidence="2" type="ORF">ET471_06315</name>
</gene>
<dbReference type="OrthoDB" id="8317736at2"/>
<organism evidence="2 3">
    <name type="scientific">Xylanimonas protaetiae</name>
    <dbReference type="NCBI Taxonomy" id="2509457"/>
    <lineage>
        <taxon>Bacteria</taxon>
        <taxon>Bacillati</taxon>
        <taxon>Actinomycetota</taxon>
        <taxon>Actinomycetes</taxon>
        <taxon>Micrococcales</taxon>
        <taxon>Promicromonosporaceae</taxon>
        <taxon>Xylanimonas</taxon>
    </lineage>
</organism>
<dbReference type="InterPro" id="IPR050490">
    <property type="entry name" value="Bact_solute-bd_prot1"/>
</dbReference>
<evidence type="ECO:0000313" key="2">
    <source>
        <dbReference type="EMBL" id="QAY69701.1"/>
    </source>
</evidence>
<dbReference type="SUPFAM" id="SSF53850">
    <property type="entry name" value="Periplasmic binding protein-like II"/>
    <property type="match status" value="1"/>
</dbReference>
<feature type="signal peptide" evidence="1">
    <location>
        <begin position="1"/>
        <end position="21"/>
    </location>
</feature>
<reference evidence="2 3" key="1">
    <citation type="submission" date="2019-01" db="EMBL/GenBank/DDBJ databases">
        <title>Genome sequencing of strain FW10M-9.</title>
        <authorList>
            <person name="Heo J."/>
            <person name="Kim S.-J."/>
            <person name="Kim J.-S."/>
            <person name="Hong S.-B."/>
            <person name="Kwon S.-W."/>
        </authorList>
    </citation>
    <scope>NUCLEOTIDE SEQUENCE [LARGE SCALE GENOMIC DNA]</scope>
    <source>
        <strain evidence="2 3">FW10M-9</strain>
    </source>
</reference>
<sequence>MTTTKRTSLALAVGATVALLAAGCAGSEAPGGLDDVQTITWWHNSTTGAAKDYYEQVANDFEKAHPGVNVEVTALEHSDMLARLSETLGSNDPEQVPDVFMSRGGGELQGEVAAGVTRDLTKVAADELAKTSQFTGDYTIDGKTYALPYSMGIVGFYYNADLFAQAGITDVVPNPTIDQFDEWVDKLQEADITPLSVGAGDKWPASHYWFYDVARECARTTIDAAVAAKSYTDPCFVKAGEDLQALVAKKPFNDGYMTTVAQQGPSSASGLLANGKVAMELAGHWEPGILAGLTADGQVPGFLKWFAYPTFPNQAGDPVDQVGGGDAWEVSTSAPDVAVDLAKYLLSDKVQQGFAALNMGLPTNPAAAGSVAFPTLKDVVAARDKVGQAPQLYLDTRLGNAVGDPMKAAIADLFAGNGSPQAIVDAVTAAANAE</sequence>
<proteinExistence type="predicted"/>
<dbReference type="Proteomes" id="UP000292118">
    <property type="component" value="Chromosome"/>
</dbReference>
<name>A0A4V0YG22_9MICO</name>
<dbReference type="Pfam" id="PF01547">
    <property type="entry name" value="SBP_bac_1"/>
    <property type="match status" value="1"/>
</dbReference>
<dbReference type="EMBL" id="CP035493">
    <property type="protein sequence ID" value="QAY69701.1"/>
    <property type="molecule type" value="Genomic_DNA"/>
</dbReference>
<evidence type="ECO:0000313" key="3">
    <source>
        <dbReference type="Proteomes" id="UP000292118"/>
    </source>
</evidence>
<keyword evidence="3" id="KW-1185">Reference proteome</keyword>
<dbReference type="Gene3D" id="3.40.190.10">
    <property type="entry name" value="Periplasmic binding protein-like II"/>
    <property type="match status" value="2"/>
</dbReference>
<protein>
    <submittedName>
        <fullName evidence="2">Extracellular solute-binding protein</fullName>
    </submittedName>
</protein>